<dbReference type="EMBL" id="FUWR01000007">
    <property type="protein sequence ID" value="SJZ80743.1"/>
    <property type="molecule type" value="Genomic_DNA"/>
</dbReference>
<dbReference type="InterPro" id="IPR035909">
    <property type="entry name" value="CheB_C"/>
</dbReference>
<evidence type="ECO:0000313" key="12">
    <source>
        <dbReference type="Proteomes" id="UP000190102"/>
    </source>
</evidence>
<dbReference type="Pfam" id="PF13596">
    <property type="entry name" value="PAS_10"/>
    <property type="match status" value="1"/>
</dbReference>
<evidence type="ECO:0000259" key="8">
    <source>
        <dbReference type="PROSITE" id="PS50113"/>
    </source>
</evidence>
<dbReference type="AlphaFoldDB" id="A0A1T4NNF3"/>
<dbReference type="SUPFAM" id="SSF53335">
    <property type="entry name" value="S-adenosyl-L-methionine-dependent methyltransferases"/>
    <property type="match status" value="1"/>
</dbReference>
<dbReference type="PANTHER" id="PTHR24422:SF27">
    <property type="entry name" value="PROTEIN-GLUTAMATE O-METHYLTRANSFERASE"/>
    <property type="match status" value="1"/>
</dbReference>
<dbReference type="PROSITE" id="PS50123">
    <property type="entry name" value="CHER"/>
    <property type="match status" value="1"/>
</dbReference>
<dbReference type="InterPro" id="IPR000700">
    <property type="entry name" value="PAS-assoc_C"/>
</dbReference>
<sequence length="884" mass="99101">MKKQSKPKKTGILPIPPPLLETPLGQNKLHFPIVGIGASAGGLEALEQFLGQVPQASGMAFVIVQHLDPTHTGLLPEILRRATNMEVFQAKDLMEVKPDCIYVIPPNKELSILHGTLHLFAPTAPRGIRLPIDFFLRSLAEDQQERSIGVILSGMGSDGTMGLRAIKEKAGVALVQAPESARFDSMPRSAINAGLADLVAPAEVLPGKLIDYLRHSHISARMAPEPEEKDQSSLDKILIMLRSKSGQDFSLYKKNTVYRRIERRMGIHQISKISSYVRFLRENTQEVELLFKELLIGVTSFFRDPAAWEQLRQDVIPALLARHPSGGTLRAWSTGCSSGEEAYSLAIIFKEALEQHKPVENFKLQIFATDLDHDAIDKARQGYYLANIAADVSPERLLRFFVAEEQGYRICKEIREMVTFAPQNVTMDPPFTRLDILICRNLLIYLTPELQRKLLPVFHYSLSPGGVLFLGSSESVSTFTELFAPIDIKSKLFLRRESVLPLETLALSSSFTHKRPEASKELPMLKPAVNLQTLAEQLLLQHFSPPAVLVNNKGDILYINGRTGKYLEPAAGKANWNIFAMAREGLRFDLGSAFQKALKQTEPITVKGLKIGANSSTQAVDMTVQLIDEPEMLRGMLLIVFTDVETPPKKRRSISVKSTQSDTDRSAELEHELRLARELLQSTREENQSSQEELTSANEELQSTNEELQSTNEELTTSREEMQSLNEELQTVNAEQQSKMDELARVNNDMKNLLNSTEIVTIFLDNELHLRRFTPGADKIFKLIPSDVGRPLSDIVSDLHYPEMSQEAREVLRTLVFSEKQITATDGRWFSVRIMPYRTIENIIGGVVLTFTDISETKKLEAKLLEENVKLKSLLQARGLHENG</sequence>
<dbReference type="SUPFAM" id="SSF55785">
    <property type="entry name" value="PYP-like sensor domain (PAS domain)"/>
    <property type="match status" value="1"/>
</dbReference>
<dbReference type="GO" id="GO:0008983">
    <property type="term" value="F:protein-glutamate O-methyltransferase activity"/>
    <property type="evidence" value="ECO:0007669"/>
    <property type="project" value="UniProtKB-EC"/>
</dbReference>
<dbReference type="SUPFAM" id="SSF52738">
    <property type="entry name" value="Methylesterase CheB, C-terminal domain"/>
    <property type="match status" value="1"/>
</dbReference>
<evidence type="ECO:0000256" key="7">
    <source>
        <dbReference type="SAM" id="MobiDB-lite"/>
    </source>
</evidence>
<dbReference type="Pfam" id="PF01339">
    <property type="entry name" value="CheB_methylest"/>
    <property type="match status" value="1"/>
</dbReference>
<dbReference type="PRINTS" id="PR00996">
    <property type="entry name" value="CHERMTFRASE"/>
</dbReference>
<dbReference type="STRING" id="115783.SAMN02745119_01705"/>
<dbReference type="InterPro" id="IPR035965">
    <property type="entry name" value="PAS-like_dom_sf"/>
</dbReference>
<keyword evidence="6" id="KW-0378">Hydrolase</keyword>
<dbReference type="InterPro" id="IPR000673">
    <property type="entry name" value="Sig_transdc_resp-reg_Me-estase"/>
</dbReference>
<dbReference type="GO" id="GO:0006935">
    <property type="term" value="P:chemotaxis"/>
    <property type="evidence" value="ECO:0007669"/>
    <property type="project" value="UniProtKB-UniRule"/>
</dbReference>
<reference evidence="12" key="1">
    <citation type="submission" date="2017-02" db="EMBL/GenBank/DDBJ databases">
        <authorList>
            <person name="Varghese N."/>
            <person name="Submissions S."/>
        </authorList>
    </citation>
    <scope>NUCLEOTIDE SEQUENCE [LARGE SCALE GENOMIC DNA]</scope>
    <source>
        <strain evidence="12">ATCC BAA-34</strain>
    </source>
</reference>
<dbReference type="Gene3D" id="3.40.50.150">
    <property type="entry name" value="Vaccinia Virus protein VP39"/>
    <property type="match status" value="1"/>
</dbReference>
<dbReference type="GO" id="GO:0000156">
    <property type="term" value="F:phosphorelay response regulator activity"/>
    <property type="evidence" value="ECO:0007669"/>
    <property type="project" value="InterPro"/>
</dbReference>
<feature type="compositionally biased region" description="Polar residues" evidence="7">
    <location>
        <begin position="688"/>
        <end position="715"/>
    </location>
</feature>
<dbReference type="Gene3D" id="1.10.155.10">
    <property type="entry name" value="Chemotaxis receptor methyltransferase CheR, N-terminal domain"/>
    <property type="match status" value="1"/>
</dbReference>
<feature type="region of interest" description="Disordered" evidence="7">
    <location>
        <begin position="682"/>
        <end position="726"/>
    </location>
</feature>
<feature type="active site" evidence="6">
    <location>
        <position position="158"/>
    </location>
</feature>
<dbReference type="Pfam" id="PF01739">
    <property type="entry name" value="CheR"/>
    <property type="match status" value="1"/>
</dbReference>
<feature type="domain" description="CheR-type methyltransferase" evidence="10">
    <location>
        <begin position="222"/>
        <end position="499"/>
    </location>
</feature>
<keyword evidence="12" id="KW-1185">Reference proteome</keyword>
<dbReference type="PANTHER" id="PTHR24422">
    <property type="entry name" value="CHEMOTAXIS PROTEIN METHYLTRANSFERASE"/>
    <property type="match status" value="1"/>
</dbReference>
<dbReference type="PROSITE" id="PS50122">
    <property type="entry name" value="CHEB"/>
    <property type="match status" value="1"/>
</dbReference>
<dbReference type="InterPro" id="IPR000014">
    <property type="entry name" value="PAS"/>
</dbReference>
<evidence type="ECO:0000259" key="9">
    <source>
        <dbReference type="PROSITE" id="PS50122"/>
    </source>
</evidence>
<evidence type="ECO:0000256" key="1">
    <source>
        <dbReference type="ARBA" id="ARBA00001541"/>
    </source>
</evidence>
<proteinExistence type="predicted"/>
<keyword evidence="5" id="KW-0949">S-adenosyl-L-methionine</keyword>
<dbReference type="Proteomes" id="UP000190102">
    <property type="component" value="Unassembled WGS sequence"/>
</dbReference>
<accession>A0A1T4NNF3</accession>
<dbReference type="GO" id="GO:0008984">
    <property type="term" value="F:protein-glutamate methylesterase activity"/>
    <property type="evidence" value="ECO:0007669"/>
    <property type="project" value="InterPro"/>
</dbReference>
<dbReference type="InterPro" id="IPR036804">
    <property type="entry name" value="CheR_N_sf"/>
</dbReference>
<dbReference type="InterPro" id="IPR022642">
    <property type="entry name" value="CheR_C"/>
</dbReference>
<evidence type="ECO:0000256" key="3">
    <source>
        <dbReference type="ARBA" id="ARBA00022603"/>
    </source>
</evidence>
<dbReference type="InterPro" id="IPR000780">
    <property type="entry name" value="CheR_MeTrfase"/>
</dbReference>
<dbReference type="SUPFAM" id="SSF47757">
    <property type="entry name" value="Chemotaxis receptor methyltransferase CheR, N-terminal domain"/>
    <property type="match status" value="1"/>
</dbReference>
<evidence type="ECO:0000256" key="5">
    <source>
        <dbReference type="ARBA" id="ARBA00022691"/>
    </source>
</evidence>
<feature type="domain" description="PAC" evidence="8">
    <location>
        <begin position="816"/>
        <end position="866"/>
    </location>
</feature>
<dbReference type="InterPro" id="IPR050903">
    <property type="entry name" value="Bact_Chemotaxis_MeTrfase"/>
</dbReference>
<dbReference type="GO" id="GO:0005737">
    <property type="term" value="C:cytoplasm"/>
    <property type="evidence" value="ECO:0007669"/>
    <property type="project" value="InterPro"/>
</dbReference>
<dbReference type="OrthoDB" id="9786165at2"/>
<evidence type="ECO:0000256" key="6">
    <source>
        <dbReference type="PROSITE-ProRule" id="PRU00050"/>
    </source>
</evidence>
<keyword evidence="4" id="KW-0808">Transferase</keyword>
<dbReference type="InterPro" id="IPR022641">
    <property type="entry name" value="CheR_N"/>
</dbReference>
<dbReference type="InterPro" id="IPR029063">
    <property type="entry name" value="SAM-dependent_MTases_sf"/>
</dbReference>
<gene>
    <name evidence="11" type="ORF">SAMN02745119_01705</name>
</gene>
<feature type="active site" evidence="6">
    <location>
        <position position="39"/>
    </location>
</feature>
<dbReference type="Pfam" id="PF03705">
    <property type="entry name" value="CheR_N"/>
    <property type="match status" value="1"/>
</dbReference>
<dbReference type="Gene3D" id="3.30.450.20">
    <property type="entry name" value="PAS domain"/>
    <property type="match status" value="1"/>
</dbReference>
<name>A0A1T4NNF3_9BACT</name>
<protein>
    <recommendedName>
        <fullName evidence="2">protein-glutamate O-methyltransferase</fullName>
        <ecNumber evidence="2">2.1.1.80</ecNumber>
    </recommendedName>
</protein>
<feature type="domain" description="CheB-type methylesterase" evidence="9">
    <location>
        <begin position="33"/>
        <end position="216"/>
    </location>
</feature>
<dbReference type="Gene3D" id="3.40.50.180">
    <property type="entry name" value="Methylesterase CheB, C-terminal domain"/>
    <property type="match status" value="1"/>
</dbReference>
<dbReference type="GO" id="GO:0032259">
    <property type="term" value="P:methylation"/>
    <property type="evidence" value="ECO:0007669"/>
    <property type="project" value="UniProtKB-KW"/>
</dbReference>
<dbReference type="RefSeq" id="WP_078789999.1">
    <property type="nucleotide sequence ID" value="NZ_FUWR01000007.1"/>
</dbReference>
<feature type="region of interest" description="Disordered" evidence="7">
    <location>
        <begin position="649"/>
        <end position="668"/>
    </location>
</feature>
<dbReference type="CDD" id="cd16434">
    <property type="entry name" value="CheB-CheR_fusion"/>
    <property type="match status" value="1"/>
</dbReference>
<keyword evidence="3" id="KW-0489">Methyltransferase</keyword>
<organism evidence="11 12">
    <name type="scientific">Trichlorobacter thiogenes</name>
    <dbReference type="NCBI Taxonomy" id="115783"/>
    <lineage>
        <taxon>Bacteria</taxon>
        <taxon>Pseudomonadati</taxon>
        <taxon>Thermodesulfobacteriota</taxon>
        <taxon>Desulfuromonadia</taxon>
        <taxon>Geobacterales</taxon>
        <taxon>Geobacteraceae</taxon>
        <taxon>Trichlorobacter</taxon>
    </lineage>
</organism>
<feature type="active site" evidence="6">
    <location>
        <position position="66"/>
    </location>
</feature>
<dbReference type="PROSITE" id="PS50113">
    <property type="entry name" value="PAC"/>
    <property type="match status" value="1"/>
</dbReference>
<dbReference type="EC" id="2.1.1.80" evidence="2"/>
<keyword evidence="6" id="KW-0145">Chemotaxis</keyword>
<evidence type="ECO:0000313" key="11">
    <source>
        <dbReference type="EMBL" id="SJZ80743.1"/>
    </source>
</evidence>
<evidence type="ECO:0000259" key="10">
    <source>
        <dbReference type="PROSITE" id="PS50123"/>
    </source>
</evidence>
<evidence type="ECO:0000256" key="4">
    <source>
        <dbReference type="ARBA" id="ARBA00022679"/>
    </source>
</evidence>
<dbReference type="CDD" id="cd00130">
    <property type="entry name" value="PAS"/>
    <property type="match status" value="1"/>
</dbReference>
<evidence type="ECO:0000256" key="2">
    <source>
        <dbReference type="ARBA" id="ARBA00012534"/>
    </source>
</evidence>
<comment type="catalytic activity">
    <reaction evidence="1">
        <text>L-glutamyl-[protein] + S-adenosyl-L-methionine = [protein]-L-glutamate 5-O-methyl ester + S-adenosyl-L-homocysteine</text>
        <dbReference type="Rhea" id="RHEA:24452"/>
        <dbReference type="Rhea" id="RHEA-COMP:10208"/>
        <dbReference type="Rhea" id="RHEA-COMP:10311"/>
        <dbReference type="ChEBI" id="CHEBI:29973"/>
        <dbReference type="ChEBI" id="CHEBI:57856"/>
        <dbReference type="ChEBI" id="CHEBI:59789"/>
        <dbReference type="ChEBI" id="CHEBI:82795"/>
        <dbReference type="EC" id="2.1.1.80"/>
    </reaction>
</comment>
<dbReference type="SMART" id="SM00138">
    <property type="entry name" value="MeTrc"/>
    <property type="match status" value="1"/>
</dbReference>